<feature type="region of interest" description="Disordered" evidence="4">
    <location>
        <begin position="1477"/>
        <end position="1508"/>
    </location>
</feature>
<reference evidence="6" key="2">
    <citation type="submission" date="2022-06" db="UniProtKB">
        <authorList>
            <consortium name="EnsemblMetazoa"/>
        </authorList>
    </citation>
    <scope>IDENTIFICATION</scope>
    <source>
        <strain evidence="6">PS312</strain>
    </source>
</reference>
<gene>
    <name evidence="6" type="primary">WBGene00118711</name>
</gene>
<accession>A0A8R1UJB7</accession>
<feature type="compositionally biased region" description="Low complexity" evidence="4">
    <location>
        <begin position="856"/>
        <end position="880"/>
    </location>
</feature>
<feature type="domain" description="Interferon regulatory factor 2-binding protein 1/2-like C3HC4 zinc finger" evidence="5">
    <location>
        <begin position="493"/>
        <end position="555"/>
    </location>
</feature>
<reference evidence="7" key="1">
    <citation type="journal article" date="2008" name="Nat. Genet.">
        <title>The Pristionchus pacificus genome provides a unique perspective on nematode lifestyle and parasitism.</title>
        <authorList>
            <person name="Dieterich C."/>
            <person name="Clifton S.W."/>
            <person name="Schuster L.N."/>
            <person name="Chinwalla A."/>
            <person name="Delehaunty K."/>
            <person name="Dinkelacker I."/>
            <person name="Fulton L."/>
            <person name="Fulton R."/>
            <person name="Godfrey J."/>
            <person name="Minx P."/>
            <person name="Mitreva M."/>
            <person name="Roeseler W."/>
            <person name="Tian H."/>
            <person name="Witte H."/>
            <person name="Yang S.P."/>
            <person name="Wilson R.K."/>
            <person name="Sommer R.J."/>
        </authorList>
    </citation>
    <scope>NUCLEOTIDE SEQUENCE [LARGE SCALE GENOMIC DNA]</scope>
    <source>
        <strain evidence="7">PS312</strain>
    </source>
</reference>
<dbReference type="FunFam" id="1.10.10.1580:FF:000001">
    <property type="entry name" value="interferon regulatory factor 2-binding protein 2"/>
    <property type="match status" value="1"/>
</dbReference>
<organism evidence="6 7">
    <name type="scientific">Pristionchus pacificus</name>
    <name type="common">Parasitic nematode worm</name>
    <dbReference type="NCBI Taxonomy" id="54126"/>
    <lineage>
        <taxon>Eukaryota</taxon>
        <taxon>Metazoa</taxon>
        <taxon>Ecdysozoa</taxon>
        <taxon>Nematoda</taxon>
        <taxon>Chromadorea</taxon>
        <taxon>Rhabditida</taxon>
        <taxon>Rhabditina</taxon>
        <taxon>Diplogasteromorpha</taxon>
        <taxon>Diplogasteroidea</taxon>
        <taxon>Neodiplogasteridae</taxon>
        <taxon>Pristionchus</taxon>
    </lineage>
</organism>
<dbReference type="PANTHER" id="PTHR10816">
    <property type="entry name" value="MYELIN TRANSCRIPTION FACTOR 1-RELATED"/>
    <property type="match status" value="1"/>
</dbReference>
<feature type="domain" description="Interferon regulatory factor 2-binding protein 1/2-like C3HC4 zinc finger" evidence="5">
    <location>
        <begin position="715"/>
        <end position="785"/>
    </location>
</feature>
<feature type="region of interest" description="Disordered" evidence="4">
    <location>
        <begin position="985"/>
        <end position="1047"/>
    </location>
</feature>
<proteinExistence type="inferred from homology"/>
<dbReference type="GO" id="GO:0003714">
    <property type="term" value="F:transcription corepressor activity"/>
    <property type="evidence" value="ECO:0000318"/>
    <property type="project" value="GO_Central"/>
</dbReference>
<evidence type="ECO:0000256" key="1">
    <source>
        <dbReference type="ARBA" id="ARBA00004123"/>
    </source>
</evidence>
<feature type="domain" description="Interferon regulatory factor 2-binding protein 1/2-like C3HC4 zinc finger" evidence="5">
    <location>
        <begin position="890"/>
        <end position="961"/>
    </location>
</feature>
<dbReference type="PANTHER" id="PTHR10816:SF19">
    <property type="entry name" value="PROTEIN INTERACTING WITH TTK69 AND SIN3A, ISOFORM D"/>
    <property type="match status" value="1"/>
</dbReference>
<feature type="compositionally biased region" description="Basic and acidic residues" evidence="4">
    <location>
        <begin position="1581"/>
        <end position="1600"/>
    </location>
</feature>
<dbReference type="Proteomes" id="UP000005239">
    <property type="component" value="Unassembled WGS sequence"/>
</dbReference>
<comment type="similarity">
    <text evidence="2">Belongs to the IRF2BP family.</text>
</comment>
<feature type="region of interest" description="Disordered" evidence="4">
    <location>
        <begin position="413"/>
        <end position="442"/>
    </location>
</feature>
<keyword evidence="3" id="KW-0539">Nucleus</keyword>
<feature type="compositionally biased region" description="Basic and acidic residues" evidence="4">
    <location>
        <begin position="1481"/>
        <end position="1498"/>
    </location>
</feature>
<dbReference type="SUPFAM" id="SSF57850">
    <property type="entry name" value="RING/U-box"/>
    <property type="match status" value="5"/>
</dbReference>
<feature type="region of interest" description="Disordered" evidence="4">
    <location>
        <begin position="1649"/>
        <end position="1672"/>
    </location>
</feature>
<dbReference type="EnsemblMetazoa" id="PPA29157.1">
    <property type="protein sequence ID" value="PPA29157.1"/>
    <property type="gene ID" value="WBGene00118711"/>
</dbReference>
<dbReference type="GO" id="GO:0005634">
    <property type="term" value="C:nucleus"/>
    <property type="evidence" value="ECO:0000318"/>
    <property type="project" value="GO_Central"/>
</dbReference>
<comment type="subcellular location">
    <subcellularLocation>
        <location evidence="1">Nucleus</location>
    </subcellularLocation>
</comment>
<dbReference type="InterPro" id="IPR057414">
    <property type="entry name" value="Zf-C3HC4_IRF-2BP1_2"/>
</dbReference>
<evidence type="ECO:0000256" key="2">
    <source>
        <dbReference type="ARBA" id="ARBA00010802"/>
    </source>
</evidence>
<dbReference type="Gene3D" id="1.10.10.1580">
    <property type="entry name" value="Interferon regulatory factor 2-binding protein"/>
    <property type="match status" value="5"/>
</dbReference>
<feature type="region of interest" description="Disordered" evidence="4">
    <location>
        <begin position="1546"/>
        <end position="1600"/>
    </location>
</feature>
<accession>A0A2A6CGE6</accession>
<feature type="domain" description="Interferon regulatory factor 2-binding protein 1/2-like C3HC4 zinc finger" evidence="5">
    <location>
        <begin position="101"/>
        <end position="169"/>
    </location>
</feature>
<feature type="compositionally biased region" description="Basic and acidic residues" evidence="4">
    <location>
        <begin position="985"/>
        <end position="1014"/>
    </location>
</feature>
<feature type="region of interest" description="Disordered" evidence="4">
    <location>
        <begin position="1439"/>
        <end position="1460"/>
    </location>
</feature>
<evidence type="ECO:0000259" key="5">
    <source>
        <dbReference type="Pfam" id="PF25454"/>
    </source>
</evidence>
<feature type="compositionally biased region" description="Basic and acidic residues" evidence="4">
    <location>
        <begin position="413"/>
        <end position="425"/>
    </location>
</feature>
<name>A0A2A6CGE6_PRIPA</name>
<dbReference type="Pfam" id="PF25454">
    <property type="entry name" value="zf-C3HC4_IRF-2BP1_2"/>
    <property type="match status" value="5"/>
</dbReference>
<feature type="region of interest" description="Disordered" evidence="4">
    <location>
        <begin position="666"/>
        <end position="702"/>
    </location>
</feature>
<protein>
    <recommendedName>
        <fullName evidence="5">Interferon regulatory factor 2-binding protein 1/2-like C3HC4 zinc finger domain-containing protein</fullName>
    </recommendedName>
</protein>
<dbReference type="GO" id="GO:0006357">
    <property type="term" value="P:regulation of transcription by RNA polymerase II"/>
    <property type="evidence" value="ECO:0000318"/>
    <property type="project" value="GO_Central"/>
</dbReference>
<dbReference type="OrthoDB" id="10065080at2759"/>
<feature type="compositionally biased region" description="Acidic residues" evidence="4">
    <location>
        <begin position="1023"/>
        <end position="1047"/>
    </location>
</feature>
<feature type="compositionally biased region" description="Basic and acidic residues" evidence="4">
    <location>
        <begin position="1546"/>
        <end position="1558"/>
    </location>
</feature>
<evidence type="ECO:0000256" key="3">
    <source>
        <dbReference type="ARBA" id="ARBA00023242"/>
    </source>
</evidence>
<feature type="domain" description="Interferon regulatory factor 2-binding protein 1/2-like C3HC4 zinc finger" evidence="5">
    <location>
        <begin position="1310"/>
        <end position="1380"/>
    </location>
</feature>
<evidence type="ECO:0000313" key="6">
    <source>
        <dbReference type="EnsemblMetazoa" id="PPA29157.1"/>
    </source>
</evidence>
<keyword evidence="7" id="KW-1185">Reference proteome</keyword>
<dbReference type="InterPro" id="IPR044882">
    <property type="entry name" value="I2BP1/2_C3HC4-RING_sf"/>
</dbReference>
<feature type="region of interest" description="Disordered" evidence="4">
    <location>
        <begin position="810"/>
        <end position="882"/>
    </location>
</feature>
<sequence>MTIISPPVHFELTHKGDIRRFALSGTNEQILSAVRERVAVTFGASEKQLNIGWKVLPGSSSFPLCTSDDLSRSIAQSTKSNDQCIKIVVDTAPITTKMVDLCCTLCDEPLEGEYVQCPSSYHHAFCFRCTTIFLWKHAKDQEIYCPSGEECCLDDQPWDFWDATIKEILGDDYEDFVEIRSAARETIAEDERSDESKSFVNPFECPTNSEMDELRERKMRNEREDKLRKRLTMSDSVHFKLTVNGDARRFALPRSHLSLLTAVKERVAEFTGATVEGVKLAWRDRDSALPSPPSMPLDAPGELHQAIAHIVYFNGLDEKTRNKPPCVHLEIVPLPTPQREQNLAAAAAAAATSQAMLDALNASVGKCQHGSTQEITAMLTGGESKSSCDQSLGRFAYSDSEEEDGWEEAREEVVSDGEEQVKEDDSTSDCSTAYEPSETGVEDDWSAMNSEVDNDLDSEDEVTAATPAAPAAPAAIPAPAAPAAPAVASPVAKCLLCNEQTAQFIQCPTLTAHKFCIPCTQQSILMQELHCPSGDKCEIGAGVWSFMTSEVKQILGGHYEQFKMEMSQMVNFNLLHNGTTYKFMFSTSHDNLLKAVDLKVISLIGTIYEKLEYFWKDARDIVHPLKTEKDLEMAMKKAKEQMDECGLDMLIPLCVYLVGVSTPVPTRSQTTAPAPQQTQQTVASNTPAAETEKAAAHAAPAAPAAVPQPPSLPLLSCNTCSNVLSGCHFVQCPSDPVHRFCLPCTKALIQRQIGSQIIGCPSLNNCPVPRGSQPWAFKEENLRVIFGDDYEQFMTKRVAALMPVEVVPPMAGDTTVEEEKTVDNENDTVSNDTVAPSAPLEEVVEESVEVEKKHSTPQTTPSAETSAAEAAPSESQSTPADAESSFRRSMSCFVCDEGLSQSYVRCPTQENHRFCFLCSAEIIKKQYANQIIGCPSGENCPRVEGSTEPCSFTAFDLAAILGGEYEHFKKTRDEFFEAAAAEKANEEREQKIEDAPVSTEKRDENAENVKKMEEEVTNASLPTEDEESDLEDTVTEEEEEVETEDTPFSFEDELKEVFMTMKTDFKAAADAAEAKLHVAAALAENWLQNEFSEAKIALKEAKNTVENGMQAAAAAARNGLKEMKEFFTDLQSSDSSAEKEENEEVKGCEDCEKLKERVAELEKELAMRKMKDDREVVLDFLKRLDTEKTVSHSVMSNSVHFKLAHNGKTNRFALIRTDDPLRIEEMFATVRQRVVTIVGSTPQMLQLAWKDVNSAAISPPCIPLISPQDLQRAIEFIMHFDGQDEKAKNRPFCLHLVVSINAEEEESFPRCSLCSTRLHSSLHFQCPYKSSHSYCMDCTKTSLWQQHTKKEMNCPSGEKCLVKGTIISWSFTQEMLRECLGSDFEEFMEKRNAVRTAFVFAVAAAVGERLRVEAARDSIEREEAEKASEKAEDDSALINLRPRGNGVPGTAVREGVEDTEETLPNTLTKYTVDIDQSDTAPFKKEEPNTDRNVSEKRVANSLDTNEERSVTTKTFMSELKAEPFDIDPLGCLLTDDAYAPLKTEAKTVKADQKEDDKGSPVTNFAAKPRKTVAEKIAGTKPEPRTRTQRATDKNESNDGELKEAMKDFLKTAAADAVHAVVDARSALMEAAAAAKSGFKELFKPTYAETTEHAKSTENDKENIKDKPTSTAEKNKMCGNKCEDCDELKKRVSALEKELMRSMESNTEEHVTHFEEYCNELLVMCKYTEQDIPTTSIHTCISQWHLSIRQYQKIAMCFGMLHKLYLFLPTNLRDSMQMSLELERYSDEFEKRINDSSNVWIEKLNEAFDSKTVNGEYLLQLDEEVNKTVQKLAELFAKRRESLKVISEFYEFHEQFEIVPSLQNMEM</sequence>
<feature type="compositionally biased region" description="Low complexity" evidence="4">
    <location>
        <begin position="669"/>
        <end position="681"/>
    </location>
</feature>
<evidence type="ECO:0000256" key="4">
    <source>
        <dbReference type="SAM" id="MobiDB-lite"/>
    </source>
</evidence>
<evidence type="ECO:0000313" key="7">
    <source>
        <dbReference type="Proteomes" id="UP000005239"/>
    </source>
</evidence>